<dbReference type="EMBL" id="GG745339">
    <property type="protein sequence ID" value="KNE62037.1"/>
    <property type="molecule type" value="Genomic_DNA"/>
</dbReference>
<reference evidence="2 3" key="1">
    <citation type="submission" date="2009-11" db="EMBL/GenBank/DDBJ databases">
        <title>Annotation of Allomyces macrogynus ATCC 38327.</title>
        <authorList>
            <consortium name="The Broad Institute Genome Sequencing Platform"/>
            <person name="Russ C."/>
            <person name="Cuomo C."/>
            <person name="Burger G."/>
            <person name="Gray M.W."/>
            <person name="Holland P.W.H."/>
            <person name="King N."/>
            <person name="Lang F.B.F."/>
            <person name="Roger A.J."/>
            <person name="Ruiz-Trillo I."/>
            <person name="Young S.K."/>
            <person name="Zeng Q."/>
            <person name="Gargeya S."/>
            <person name="Fitzgerald M."/>
            <person name="Haas B."/>
            <person name="Abouelleil A."/>
            <person name="Alvarado L."/>
            <person name="Arachchi H.M."/>
            <person name="Berlin A."/>
            <person name="Chapman S.B."/>
            <person name="Gearin G."/>
            <person name="Goldberg J."/>
            <person name="Griggs A."/>
            <person name="Gujja S."/>
            <person name="Hansen M."/>
            <person name="Heiman D."/>
            <person name="Howarth C."/>
            <person name="Larimer J."/>
            <person name="Lui A."/>
            <person name="MacDonald P.J.P."/>
            <person name="McCowen C."/>
            <person name="Montmayeur A."/>
            <person name="Murphy C."/>
            <person name="Neiman D."/>
            <person name="Pearson M."/>
            <person name="Priest M."/>
            <person name="Roberts A."/>
            <person name="Saif S."/>
            <person name="Shea T."/>
            <person name="Sisk P."/>
            <person name="Stolte C."/>
            <person name="Sykes S."/>
            <person name="Wortman J."/>
            <person name="Nusbaum C."/>
            <person name="Birren B."/>
        </authorList>
    </citation>
    <scope>NUCLEOTIDE SEQUENCE [LARGE SCALE GENOMIC DNA]</scope>
    <source>
        <strain evidence="2 3">ATCC 38327</strain>
    </source>
</reference>
<evidence type="ECO:0000313" key="3">
    <source>
        <dbReference type="Proteomes" id="UP000054350"/>
    </source>
</evidence>
<reference evidence="3" key="2">
    <citation type="submission" date="2009-11" db="EMBL/GenBank/DDBJ databases">
        <title>The Genome Sequence of Allomyces macrogynus strain ATCC 38327.</title>
        <authorList>
            <consortium name="The Broad Institute Genome Sequencing Platform"/>
            <person name="Russ C."/>
            <person name="Cuomo C."/>
            <person name="Shea T."/>
            <person name="Young S.K."/>
            <person name="Zeng Q."/>
            <person name="Koehrsen M."/>
            <person name="Haas B."/>
            <person name="Borodovsky M."/>
            <person name="Guigo R."/>
            <person name="Alvarado L."/>
            <person name="Berlin A."/>
            <person name="Borenstein D."/>
            <person name="Chen Z."/>
            <person name="Engels R."/>
            <person name="Freedman E."/>
            <person name="Gellesch M."/>
            <person name="Goldberg J."/>
            <person name="Griggs A."/>
            <person name="Gujja S."/>
            <person name="Heiman D."/>
            <person name="Hepburn T."/>
            <person name="Howarth C."/>
            <person name="Jen D."/>
            <person name="Larson L."/>
            <person name="Lewis B."/>
            <person name="Mehta T."/>
            <person name="Park D."/>
            <person name="Pearson M."/>
            <person name="Roberts A."/>
            <person name="Saif S."/>
            <person name="Shenoy N."/>
            <person name="Sisk P."/>
            <person name="Stolte C."/>
            <person name="Sykes S."/>
            <person name="Walk T."/>
            <person name="White J."/>
            <person name="Yandava C."/>
            <person name="Burger G."/>
            <person name="Gray M.W."/>
            <person name="Holland P.W.H."/>
            <person name="King N."/>
            <person name="Lang F.B.F."/>
            <person name="Roger A.J."/>
            <person name="Ruiz-Trillo I."/>
            <person name="Lander E."/>
            <person name="Nusbaum C."/>
        </authorList>
    </citation>
    <scope>NUCLEOTIDE SEQUENCE [LARGE SCALE GENOMIC DNA]</scope>
    <source>
        <strain evidence="3">ATCC 38327</strain>
    </source>
</reference>
<keyword evidence="3" id="KW-1185">Reference proteome</keyword>
<organism evidence="2 3">
    <name type="scientific">Allomyces macrogynus (strain ATCC 38327)</name>
    <name type="common">Allomyces javanicus var. macrogynus</name>
    <dbReference type="NCBI Taxonomy" id="578462"/>
    <lineage>
        <taxon>Eukaryota</taxon>
        <taxon>Fungi</taxon>
        <taxon>Fungi incertae sedis</taxon>
        <taxon>Blastocladiomycota</taxon>
        <taxon>Blastocladiomycetes</taxon>
        <taxon>Blastocladiales</taxon>
        <taxon>Blastocladiaceae</taxon>
        <taxon>Allomyces</taxon>
    </lineage>
</organism>
<name>A0A0L0SHW1_ALLM3</name>
<protein>
    <submittedName>
        <fullName evidence="2">Uncharacterized protein</fullName>
    </submittedName>
</protein>
<dbReference type="VEuPathDB" id="FungiDB:AMAG_18802"/>
<feature type="region of interest" description="Disordered" evidence="1">
    <location>
        <begin position="82"/>
        <end position="117"/>
    </location>
</feature>
<evidence type="ECO:0000313" key="2">
    <source>
        <dbReference type="EMBL" id="KNE62037.1"/>
    </source>
</evidence>
<gene>
    <name evidence="2" type="ORF">AMAG_18802</name>
</gene>
<accession>A0A0L0SHW1</accession>
<evidence type="ECO:0000256" key="1">
    <source>
        <dbReference type="SAM" id="MobiDB-lite"/>
    </source>
</evidence>
<dbReference type="Proteomes" id="UP000054350">
    <property type="component" value="Unassembled WGS sequence"/>
</dbReference>
<proteinExistence type="predicted"/>
<dbReference type="AlphaFoldDB" id="A0A0L0SHW1"/>
<sequence length="117" mass="12596">MRCDGLCKRCTAKCSLTHYARKIARRAGFRCFPSPAATYCEGEGETIRQVEGGGSDCREPAAHGEQRGQRCGEQRGRVQVVGTVKGREQGAKGSNRLSQERQVVVGPGQVTGGGEER</sequence>